<reference evidence="1" key="1">
    <citation type="journal article" date="2014" name="Front. Microbiol.">
        <title>High frequency of phylogenetically diverse reductive dehalogenase-homologous genes in deep subseafloor sedimentary metagenomes.</title>
        <authorList>
            <person name="Kawai M."/>
            <person name="Futagami T."/>
            <person name="Toyoda A."/>
            <person name="Takaki Y."/>
            <person name="Nishi S."/>
            <person name="Hori S."/>
            <person name="Arai W."/>
            <person name="Tsubouchi T."/>
            <person name="Morono Y."/>
            <person name="Uchiyama I."/>
            <person name="Ito T."/>
            <person name="Fujiyama A."/>
            <person name="Inagaki F."/>
            <person name="Takami H."/>
        </authorList>
    </citation>
    <scope>NUCLEOTIDE SEQUENCE</scope>
    <source>
        <strain evidence="1">Expedition CK06-06</strain>
    </source>
</reference>
<dbReference type="AlphaFoldDB" id="X1FML8"/>
<accession>X1FML8</accession>
<evidence type="ECO:0008006" key="2">
    <source>
        <dbReference type="Google" id="ProtNLM"/>
    </source>
</evidence>
<gene>
    <name evidence="1" type="ORF">S03H2_12247</name>
</gene>
<sequence length="107" mass="12514">MEILEQYLKIFFNKLNKGNSREESFYVILEHFLKEYGESIGKKTDITTLPKKTDAGNPDFRIRDYKSKITGYIEAKHPNIKSLDFIGNSEQVQIYMEAFPNFILANQ</sequence>
<evidence type="ECO:0000313" key="1">
    <source>
        <dbReference type="EMBL" id="GAH46222.1"/>
    </source>
</evidence>
<dbReference type="EMBL" id="BARU01006235">
    <property type="protein sequence ID" value="GAH46222.1"/>
    <property type="molecule type" value="Genomic_DNA"/>
</dbReference>
<protein>
    <recommendedName>
        <fullName evidence="2">DNA methyltransferase</fullName>
    </recommendedName>
</protein>
<proteinExistence type="predicted"/>
<organism evidence="1">
    <name type="scientific">marine sediment metagenome</name>
    <dbReference type="NCBI Taxonomy" id="412755"/>
    <lineage>
        <taxon>unclassified sequences</taxon>
        <taxon>metagenomes</taxon>
        <taxon>ecological metagenomes</taxon>
    </lineage>
</organism>
<comment type="caution">
    <text evidence="1">The sequence shown here is derived from an EMBL/GenBank/DDBJ whole genome shotgun (WGS) entry which is preliminary data.</text>
</comment>
<name>X1FML8_9ZZZZ</name>